<evidence type="ECO:0000256" key="1">
    <source>
        <dbReference type="ARBA" id="ARBA00004429"/>
    </source>
</evidence>
<feature type="transmembrane region" description="Helical" evidence="9">
    <location>
        <begin position="423"/>
        <end position="441"/>
    </location>
</feature>
<feature type="transmembrane region" description="Helical" evidence="9">
    <location>
        <begin position="544"/>
        <end position="562"/>
    </location>
</feature>
<organism evidence="12 13">
    <name type="scientific">Cupriavidus lacunae</name>
    <dbReference type="NCBI Taxonomy" id="2666307"/>
    <lineage>
        <taxon>Bacteria</taxon>
        <taxon>Pseudomonadati</taxon>
        <taxon>Pseudomonadota</taxon>
        <taxon>Betaproteobacteria</taxon>
        <taxon>Burkholderiales</taxon>
        <taxon>Burkholderiaceae</taxon>
        <taxon>Cupriavidus</taxon>
    </lineage>
</organism>
<feature type="transmembrane region" description="Helical" evidence="9">
    <location>
        <begin position="213"/>
        <end position="233"/>
    </location>
</feature>
<protein>
    <submittedName>
        <fullName evidence="12">ABC transporter permease</fullName>
    </submittedName>
</protein>
<feature type="transmembrane region" description="Helical" evidence="9">
    <location>
        <begin position="183"/>
        <end position="201"/>
    </location>
</feature>
<dbReference type="EMBL" id="QKWJ01000016">
    <property type="protein sequence ID" value="RDK09463.1"/>
    <property type="molecule type" value="Genomic_DNA"/>
</dbReference>
<dbReference type="InterPro" id="IPR004681">
    <property type="entry name" value="TRAP_DctM"/>
</dbReference>
<feature type="transmembrane region" description="Helical" evidence="9">
    <location>
        <begin position="479"/>
        <end position="503"/>
    </location>
</feature>
<sequence length="634" mass="65897">MSTQMVEVDPRGMDGPVGEIPGCKPARALRLADKVLGAVSEVPAALLVVAEVGVLFSGVLSRYVLRTPLVWVDELASLLFIWLIMLGSAVAFRRGSHMRMTALVDKAGPQWRGVFELVATVAALTWLALVAGAAYEFASEEAFVTMPALDISNAWRAAALPVGIALILLMSVVRLLSTASRRAALVALVACGAVVGVLVGLQPVLQGLGNANLVVFFVGIVGLLVFAGVPIAFSFGLATFGYLSLTTSTPTIVVIGRMDEGMSHLILLAVPLFVFLGVLIEMTSMARAMVQFLANLLGHIRGGLSYVLIGAMYLVSGISGAKAADMAAVAPALFPEMKKRGADDGDMVALLAATGAQTETVPPSLVLITIGSVTGISIADLFTAGLLPGVVLALMLGLVVWWRARKAGAPCNARASRTMVGKSLLVALPALALPFVIRAAVVEGVATATEVSTIGIVYAIVVGLLVYRKFDVRQIWPALVDTAALSGAILLIIGTATGMAWSLTQSGFSGDLAAAMAKLPGGAAAFIAVSIVAFVLLGSVLEGIPAIVLFGPLLFPIARQLGIHDVHYSMIVVLAMGIGLFAPPFGVGYYAACAISRIRPSEGVRHVWRYMASLIAGTVVVAAVPWISTGFLPH</sequence>
<feature type="transmembrane region" description="Helical" evidence="9">
    <location>
        <begin position="113"/>
        <end position="135"/>
    </location>
</feature>
<feature type="transmembrane region" description="Helical" evidence="9">
    <location>
        <begin position="75"/>
        <end position="92"/>
    </location>
</feature>
<gene>
    <name evidence="12" type="ORF">DN412_15330</name>
</gene>
<proteinExistence type="predicted"/>
<evidence type="ECO:0000256" key="5">
    <source>
        <dbReference type="ARBA" id="ARBA00022692"/>
    </source>
</evidence>
<keyword evidence="7 9" id="KW-0472">Membrane</keyword>
<evidence type="ECO:0000256" key="9">
    <source>
        <dbReference type="SAM" id="Phobius"/>
    </source>
</evidence>
<feature type="transmembrane region" description="Helical" evidence="9">
    <location>
        <begin position="568"/>
        <end position="595"/>
    </location>
</feature>
<evidence type="ECO:0000256" key="6">
    <source>
        <dbReference type="ARBA" id="ARBA00022989"/>
    </source>
</evidence>
<dbReference type="Pfam" id="PF04290">
    <property type="entry name" value="DctQ"/>
    <property type="match status" value="1"/>
</dbReference>
<comment type="caution">
    <text evidence="12">The sequence shown here is derived from an EMBL/GenBank/DDBJ whole genome shotgun (WGS) entry which is preliminary data.</text>
</comment>
<evidence type="ECO:0000259" key="11">
    <source>
        <dbReference type="Pfam" id="PF06808"/>
    </source>
</evidence>
<evidence type="ECO:0000256" key="2">
    <source>
        <dbReference type="ARBA" id="ARBA00022448"/>
    </source>
</evidence>
<evidence type="ECO:0000313" key="12">
    <source>
        <dbReference type="EMBL" id="RDK09463.1"/>
    </source>
</evidence>
<keyword evidence="2 8" id="KW-0813">Transport</keyword>
<dbReference type="AlphaFoldDB" id="A0A370NV49"/>
<accession>A0A370NV49</accession>
<feature type="domain" description="Tripartite ATP-independent periplasmic transporters DctQ component" evidence="10">
    <location>
        <begin position="52"/>
        <end position="179"/>
    </location>
</feature>
<feature type="transmembrane region" description="Helical" evidence="9">
    <location>
        <begin position="155"/>
        <end position="176"/>
    </location>
</feature>
<feature type="transmembrane region" description="Helical" evidence="9">
    <location>
        <begin position="447"/>
        <end position="467"/>
    </location>
</feature>
<comment type="subcellular location">
    <subcellularLocation>
        <location evidence="1 8">Cell inner membrane</location>
        <topology evidence="1 8">Multi-pass membrane protein</topology>
    </subcellularLocation>
</comment>
<dbReference type="RefSeq" id="WP_115212403.1">
    <property type="nucleotide sequence ID" value="NZ_QKWJ01000016.1"/>
</dbReference>
<feature type="transmembrane region" description="Helical" evidence="9">
    <location>
        <begin position="381"/>
        <end position="402"/>
    </location>
</feature>
<evidence type="ECO:0000313" key="13">
    <source>
        <dbReference type="Proteomes" id="UP000255165"/>
    </source>
</evidence>
<dbReference type="PANTHER" id="PTHR33362">
    <property type="entry name" value="SIALIC ACID TRAP TRANSPORTER PERMEASE PROTEIN SIAT-RELATED"/>
    <property type="match status" value="1"/>
</dbReference>
<evidence type="ECO:0000259" key="10">
    <source>
        <dbReference type="Pfam" id="PF04290"/>
    </source>
</evidence>
<dbReference type="GO" id="GO:0005886">
    <property type="term" value="C:plasma membrane"/>
    <property type="evidence" value="ECO:0007669"/>
    <property type="project" value="UniProtKB-SubCell"/>
</dbReference>
<keyword evidence="4 8" id="KW-0997">Cell inner membrane</keyword>
<feature type="transmembrane region" description="Helical" evidence="9">
    <location>
        <begin position="292"/>
        <end position="315"/>
    </location>
</feature>
<feature type="transmembrane region" description="Helical" evidence="9">
    <location>
        <begin position="515"/>
        <end position="537"/>
    </location>
</feature>
<keyword evidence="3" id="KW-1003">Cell membrane</keyword>
<dbReference type="GO" id="GO:0022857">
    <property type="term" value="F:transmembrane transporter activity"/>
    <property type="evidence" value="ECO:0007669"/>
    <property type="project" value="UniProtKB-UniRule"/>
</dbReference>
<feature type="transmembrane region" description="Helical" evidence="9">
    <location>
        <begin position="607"/>
        <end position="628"/>
    </location>
</feature>
<name>A0A370NV49_9BURK</name>
<dbReference type="PANTHER" id="PTHR33362:SF2">
    <property type="entry name" value="TRAP TRANSPORTER LARGE PERMEASE PROTEIN"/>
    <property type="match status" value="1"/>
</dbReference>
<reference evidence="13" key="1">
    <citation type="submission" date="2018-06" db="EMBL/GenBank/DDBJ databases">
        <authorList>
            <person name="Feng T."/>
            <person name="Jeon C.O."/>
        </authorList>
    </citation>
    <scope>NUCLEOTIDE SEQUENCE [LARGE SCALE GENOMIC DNA]</scope>
    <source>
        <strain evidence="13">S23</strain>
    </source>
</reference>
<comment type="function">
    <text evidence="8">Part of the tripartite ATP-independent periplasmic (TRAP) transport system.</text>
</comment>
<dbReference type="InterPro" id="IPR010656">
    <property type="entry name" value="DctM"/>
</dbReference>
<keyword evidence="5 9" id="KW-0812">Transmembrane</keyword>
<feature type="transmembrane region" description="Helical" evidence="9">
    <location>
        <begin position="44"/>
        <end position="63"/>
    </location>
</feature>
<dbReference type="NCBIfam" id="TIGR00786">
    <property type="entry name" value="dctM"/>
    <property type="match status" value="1"/>
</dbReference>
<feature type="transmembrane region" description="Helical" evidence="9">
    <location>
        <begin position="262"/>
        <end position="280"/>
    </location>
</feature>
<keyword evidence="6 9" id="KW-1133">Transmembrane helix</keyword>
<evidence type="ECO:0000256" key="3">
    <source>
        <dbReference type="ARBA" id="ARBA00022475"/>
    </source>
</evidence>
<keyword evidence="13" id="KW-1185">Reference proteome</keyword>
<dbReference type="Pfam" id="PF06808">
    <property type="entry name" value="DctM"/>
    <property type="match status" value="1"/>
</dbReference>
<evidence type="ECO:0000256" key="7">
    <source>
        <dbReference type="ARBA" id="ARBA00023136"/>
    </source>
</evidence>
<dbReference type="Proteomes" id="UP000255165">
    <property type="component" value="Unassembled WGS sequence"/>
</dbReference>
<evidence type="ECO:0000256" key="4">
    <source>
        <dbReference type="ARBA" id="ARBA00022519"/>
    </source>
</evidence>
<dbReference type="InterPro" id="IPR055348">
    <property type="entry name" value="DctQ"/>
</dbReference>
<feature type="domain" description="TRAP C4-dicarboxylate transport system permease DctM subunit" evidence="11">
    <location>
        <begin position="220"/>
        <end position="627"/>
    </location>
</feature>
<evidence type="ECO:0000256" key="8">
    <source>
        <dbReference type="RuleBase" id="RU369079"/>
    </source>
</evidence>